<accession>A0A6A5XB48</accession>
<keyword evidence="3" id="KW-1185">Reference proteome</keyword>
<dbReference type="Proteomes" id="UP000799778">
    <property type="component" value="Unassembled WGS sequence"/>
</dbReference>
<proteinExistence type="predicted"/>
<feature type="signal peptide" evidence="1">
    <location>
        <begin position="1"/>
        <end position="25"/>
    </location>
</feature>
<evidence type="ECO:0000256" key="1">
    <source>
        <dbReference type="SAM" id="SignalP"/>
    </source>
</evidence>
<sequence length="80" mass="8653">MKGTGFLPLLLILPSSSILLEETNSHTSTFGPADTRKHLLRTLVSYCVRNRRVSLAAAMVSLSRSGPCPRKGPLGLARSF</sequence>
<dbReference type="GeneID" id="54291971"/>
<gene>
    <name evidence="2" type="ORF">BU24DRAFT_72989</name>
</gene>
<protein>
    <recommendedName>
        <fullName evidence="4">Secreted protein</fullName>
    </recommendedName>
</protein>
<evidence type="ECO:0008006" key="4">
    <source>
        <dbReference type="Google" id="ProtNLM"/>
    </source>
</evidence>
<organism evidence="2 3">
    <name type="scientific">Aaosphaeria arxii CBS 175.79</name>
    <dbReference type="NCBI Taxonomy" id="1450172"/>
    <lineage>
        <taxon>Eukaryota</taxon>
        <taxon>Fungi</taxon>
        <taxon>Dikarya</taxon>
        <taxon>Ascomycota</taxon>
        <taxon>Pezizomycotina</taxon>
        <taxon>Dothideomycetes</taxon>
        <taxon>Pleosporomycetidae</taxon>
        <taxon>Pleosporales</taxon>
        <taxon>Pleosporales incertae sedis</taxon>
        <taxon>Aaosphaeria</taxon>
    </lineage>
</organism>
<dbReference type="EMBL" id="ML978077">
    <property type="protein sequence ID" value="KAF2010192.1"/>
    <property type="molecule type" value="Genomic_DNA"/>
</dbReference>
<evidence type="ECO:0000313" key="3">
    <source>
        <dbReference type="Proteomes" id="UP000799778"/>
    </source>
</evidence>
<dbReference type="AlphaFoldDB" id="A0A6A5XB48"/>
<evidence type="ECO:0000313" key="2">
    <source>
        <dbReference type="EMBL" id="KAF2010192.1"/>
    </source>
</evidence>
<dbReference type="RefSeq" id="XP_033378531.1">
    <property type="nucleotide sequence ID" value="XM_033534574.1"/>
</dbReference>
<name>A0A6A5XB48_9PLEO</name>
<feature type="chain" id="PRO_5025481403" description="Secreted protein" evidence="1">
    <location>
        <begin position="26"/>
        <end position="80"/>
    </location>
</feature>
<reference evidence="2" key="1">
    <citation type="journal article" date="2020" name="Stud. Mycol.">
        <title>101 Dothideomycetes genomes: a test case for predicting lifestyles and emergence of pathogens.</title>
        <authorList>
            <person name="Haridas S."/>
            <person name="Albert R."/>
            <person name="Binder M."/>
            <person name="Bloem J."/>
            <person name="Labutti K."/>
            <person name="Salamov A."/>
            <person name="Andreopoulos B."/>
            <person name="Baker S."/>
            <person name="Barry K."/>
            <person name="Bills G."/>
            <person name="Bluhm B."/>
            <person name="Cannon C."/>
            <person name="Castanera R."/>
            <person name="Culley D."/>
            <person name="Daum C."/>
            <person name="Ezra D."/>
            <person name="Gonzalez J."/>
            <person name="Henrissat B."/>
            <person name="Kuo A."/>
            <person name="Liang C."/>
            <person name="Lipzen A."/>
            <person name="Lutzoni F."/>
            <person name="Magnuson J."/>
            <person name="Mondo S."/>
            <person name="Nolan M."/>
            <person name="Ohm R."/>
            <person name="Pangilinan J."/>
            <person name="Park H.-J."/>
            <person name="Ramirez L."/>
            <person name="Alfaro M."/>
            <person name="Sun H."/>
            <person name="Tritt A."/>
            <person name="Yoshinaga Y."/>
            <person name="Zwiers L.-H."/>
            <person name="Turgeon B."/>
            <person name="Goodwin S."/>
            <person name="Spatafora J."/>
            <person name="Crous P."/>
            <person name="Grigoriev I."/>
        </authorList>
    </citation>
    <scope>NUCLEOTIDE SEQUENCE</scope>
    <source>
        <strain evidence="2">CBS 175.79</strain>
    </source>
</reference>
<keyword evidence="1" id="KW-0732">Signal</keyword>